<accession>A0A425CRF4</accession>
<keyword evidence="2" id="KW-1185">Reference proteome</keyword>
<proteinExistence type="predicted"/>
<protein>
    <submittedName>
        <fullName evidence="1">Uncharacterized protein</fullName>
    </submittedName>
</protein>
<gene>
    <name evidence="1" type="ORF">B5M09_008702</name>
</gene>
<dbReference type="EMBL" id="MZMZ02004204">
    <property type="protein sequence ID" value="RQM19687.1"/>
    <property type="molecule type" value="Genomic_DNA"/>
</dbReference>
<organism evidence="1 2">
    <name type="scientific">Aphanomyces astaci</name>
    <name type="common">Crayfish plague agent</name>
    <dbReference type="NCBI Taxonomy" id="112090"/>
    <lineage>
        <taxon>Eukaryota</taxon>
        <taxon>Sar</taxon>
        <taxon>Stramenopiles</taxon>
        <taxon>Oomycota</taxon>
        <taxon>Saprolegniomycetes</taxon>
        <taxon>Saprolegniales</taxon>
        <taxon>Verrucalvaceae</taxon>
        <taxon>Aphanomyces</taxon>
    </lineage>
</organism>
<dbReference type="AlphaFoldDB" id="A0A425CRF4"/>
<dbReference type="VEuPathDB" id="FungiDB:H257_16162"/>
<reference evidence="1" key="1">
    <citation type="submission" date="2018-07" db="EMBL/GenBank/DDBJ databases">
        <title>Annotation of Aphanomyces astaci genome assembly.</title>
        <authorList>
            <person name="Studholme D.J."/>
        </authorList>
    </citation>
    <scope>NUCLEOTIDE SEQUENCE [LARGE SCALE GENOMIC DNA]</scope>
    <source>
        <strain evidence="1">Pc</strain>
    </source>
</reference>
<dbReference type="Proteomes" id="UP000284702">
    <property type="component" value="Unassembled WGS sequence"/>
</dbReference>
<name>A0A425CRF4_APHAT</name>
<comment type="caution">
    <text evidence="1">The sequence shown here is derived from an EMBL/GenBank/DDBJ whole genome shotgun (WGS) entry which is preliminary data.</text>
</comment>
<evidence type="ECO:0000313" key="1">
    <source>
        <dbReference type="EMBL" id="RQM19687.1"/>
    </source>
</evidence>
<evidence type="ECO:0000313" key="2">
    <source>
        <dbReference type="Proteomes" id="UP000284702"/>
    </source>
</evidence>
<sequence length="373" mass="41208">MCGLACESHDLPLHAHPAVDNRLRRSSLVPGDVVFRHVTEVVKPRDRVVEHQHNTTAAVRWVVNMGGDIVGVNARVIHGNEIFAMSDCVLVRDSHAMQRHVGRQVLLLHLGPDLSAWPVFTCSVMLPRPSATASAKHTKAAFVPTPADAIEAILFELTDRVDILAKINLARPYTPKVAMARFTVDTGDALANQSHEAIMSSLFASTQTDTVKSLLSEFVQVTRLGRGGIMVSVTSSNALKTLGGQYMSIMGKKYIIPVHEEHPLDPLCFMDITGIRDNFDATQFYHKLTQLGVDVVYHSVCAVLPGTGCHTNTWRVYFTDAAIPAQLQINGEPINQIKYQRFYYRVYFKGTKGTAFRSFNGGSTHCVDIEAKR</sequence>